<feature type="coiled-coil region" evidence="1">
    <location>
        <begin position="31"/>
        <end position="61"/>
    </location>
</feature>
<name>A0A3N4I7U7_ASCIM</name>
<keyword evidence="4" id="KW-1185">Reference proteome</keyword>
<organism evidence="3 4">
    <name type="scientific">Ascobolus immersus RN42</name>
    <dbReference type="NCBI Taxonomy" id="1160509"/>
    <lineage>
        <taxon>Eukaryota</taxon>
        <taxon>Fungi</taxon>
        <taxon>Dikarya</taxon>
        <taxon>Ascomycota</taxon>
        <taxon>Pezizomycotina</taxon>
        <taxon>Pezizomycetes</taxon>
        <taxon>Pezizales</taxon>
        <taxon>Ascobolaceae</taxon>
        <taxon>Ascobolus</taxon>
    </lineage>
</organism>
<dbReference type="Proteomes" id="UP000275078">
    <property type="component" value="Unassembled WGS sequence"/>
</dbReference>
<protein>
    <submittedName>
        <fullName evidence="3">Uncharacterized protein</fullName>
    </submittedName>
</protein>
<proteinExistence type="predicted"/>
<evidence type="ECO:0000256" key="1">
    <source>
        <dbReference type="SAM" id="Coils"/>
    </source>
</evidence>
<feature type="region of interest" description="Disordered" evidence="2">
    <location>
        <begin position="112"/>
        <end position="131"/>
    </location>
</feature>
<gene>
    <name evidence="3" type="ORF">BJ508DRAFT_364240</name>
</gene>
<dbReference type="AlphaFoldDB" id="A0A3N4I7U7"/>
<evidence type="ECO:0000313" key="4">
    <source>
        <dbReference type="Proteomes" id="UP000275078"/>
    </source>
</evidence>
<evidence type="ECO:0000313" key="3">
    <source>
        <dbReference type="EMBL" id="RPA77864.1"/>
    </source>
</evidence>
<feature type="compositionally biased region" description="Basic and acidic residues" evidence="2">
    <location>
        <begin position="113"/>
        <end position="131"/>
    </location>
</feature>
<sequence length="169" mass="18790">MANTNASNFAAARPGGLKDDCDLEHDEDYAAEVAAVKARHLEKKRKREEEERRRIEAELRMRQPERAAPQACGELVTKVIEAEATVPEKDREIYQLIVQTIARLEALLGKPKGKGDEIEVGESSRKRPRQEIEIVDCEADNPVALAVDPVYPLAPALAPVAEERESDIP</sequence>
<dbReference type="EMBL" id="ML119720">
    <property type="protein sequence ID" value="RPA77864.1"/>
    <property type="molecule type" value="Genomic_DNA"/>
</dbReference>
<reference evidence="3 4" key="1">
    <citation type="journal article" date="2018" name="Nat. Ecol. Evol.">
        <title>Pezizomycetes genomes reveal the molecular basis of ectomycorrhizal truffle lifestyle.</title>
        <authorList>
            <person name="Murat C."/>
            <person name="Payen T."/>
            <person name="Noel B."/>
            <person name="Kuo A."/>
            <person name="Morin E."/>
            <person name="Chen J."/>
            <person name="Kohler A."/>
            <person name="Krizsan K."/>
            <person name="Balestrini R."/>
            <person name="Da Silva C."/>
            <person name="Montanini B."/>
            <person name="Hainaut M."/>
            <person name="Levati E."/>
            <person name="Barry K.W."/>
            <person name="Belfiori B."/>
            <person name="Cichocki N."/>
            <person name="Clum A."/>
            <person name="Dockter R.B."/>
            <person name="Fauchery L."/>
            <person name="Guy J."/>
            <person name="Iotti M."/>
            <person name="Le Tacon F."/>
            <person name="Lindquist E.A."/>
            <person name="Lipzen A."/>
            <person name="Malagnac F."/>
            <person name="Mello A."/>
            <person name="Molinier V."/>
            <person name="Miyauchi S."/>
            <person name="Poulain J."/>
            <person name="Riccioni C."/>
            <person name="Rubini A."/>
            <person name="Sitrit Y."/>
            <person name="Splivallo R."/>
            <person name="Traeger S."/>
            <person name="Wang M."/>
            <person name="Zifcakova L."/>
            <person name="Wipf D."/>
            <person name="Zambonelli A."/>
            <person name="Paolocci F."/>
            <person name="Nowrousian M."/>
            <person name="Ottonello S."/>
            <person name="Baldrian P."/>
            <person name="Spatafora J.W."/>
            <person name="Henrissat B."/>
            <person name="Nagy L.G."/>
            <person name="Aury J.M."/>
            <person name="Wincker P."/>
            <person name="Grigoriev I.V."/>
            <person name="Bonfante P."/>
            <person name="Martin F.M."/>
        </authorList>
    </citation>
    <scope>NUCLEOTIDE SEQUENCE [LARGE SCALE GENOMIC DNA]</scope>
    <source>
        <strain evidence="3 4">RN42</strain>
    </source>
</reference>
<evidence type="ECO:0000256" key="2">
    <source>
        <dbReference type="SAM" id="MobiDB-lite"/>
    </source>
</evidence>
<accession>A0A3N4I7U7</accession>
<keyword evidence="1" id="KW-0175">Coiled coil</keyword>